<sequence length="81" mass="8926">MSQEEITNEIVRLIRQEMPDVEDDITPDSTFEGLGMDSLTRVDLLAAVERTFGLEVPDDAVASLLRVSDLTDFLLTSKAAV</sequence>
<evidence type="ECO:0000259" key="7">
    <source>
        <dbReference type="PROSITE" id="PS50075"/>
    </source>
</evidence>
<dbReference type="KEGG" id="pfla:Pflav_032950"/>
<evidence type="ECO:0000256" key="4">
    <source>
        <dbReference type="ARBA" id="ARBA00022832"/>
    </source>
</evidence>
<dbReference type="RefSeq" id="WP_173036822.1">
    <property type="nucleotide sequence ID" value="NZ_AP022870.1"/>
</dbReference>
<dbReference type="InterPro" id="IPR009081">
    <property type="entry name" value="PP-bd_ACP"/>
</dbReference>
<keyword evidence="2" id="KW-0444">Lipid biosynthesis</keyword>
<keyword evidence="3" id="KW-0597">Phosphoprotein</keyword>
<dbReference type="GO" id="GO:0031177">
    <property type="term" value="F:phosphopantetheine binding"/>
    <property type="evidence" value="ECO:0007669"/>
    <property type="project" value="InterPro"/>
</dbReference>
<accession>A0A6F8XSS5</accession>
<dbReference type="GO" id="GO:0016020">
    <property type="term" value="C:membrane"/>
    <property type="evidence" value="ECO:0007669"/>
    <property type="project" value="GOC"/>
</dbReference>
<keyword evidence="6" id="KW-0275">Fatty acid biosynthesis</keyword>
<dbReference type="SUPFAM" id="SSF47336">
    <property type="entry name" value="ACP-like"/>
    <property type="match status" value="1"/>
</dbReference>
<dbReference type="SMART" id="SM00823">
    <property type="entry name" value="PKS_PP"/>
    <property type="match status" value="1"/>
</dbReference>
<reference evidence="8 9" key="1">
    <citation type="submission" date="2020-03" db="EMBL/GenBank/DDBJ databases">
        <title>Whole genome shotgun sequence of Phytohabitans flavus NBRC 107702.</title>
        <authorList>
            <person name="Komaki H."/>
            <person name="Tamura T."/>
        </authorList>
    </citation>
    <scope>NUCLEOTIDE SEQUENCE [LARGE SCALE GENOMIC DNA]</scope>
    <source>
        <strain evidence="8 9">NBRC 107702</strain>
    </source>
</reference>
<feature type="domain" description="Carrier" evidence="7">
    <location>
        <begin position="1"/>
        <end position="78"/>
    </location>
</feature>
<evidence type="ECO:0000256" key="6">
    <source>
        <dbReference type="ARBA" id="ARBA00023160"/>
    </source>
</evidence>
<dbReference type="PROSITE" id="PS50075">
    <property type="entry name" value="CARRIER"/>
    <property type="match status" value="1"/>
</dbReference>
<organism evidence="8 9">
    <name type="scientific">Phytohabitans flavus</name>
    <dbReference type="NCBI Taxonomy" id="1076124"/>
    <lineage>
        <taxon>Bacteria</taxon>
        <taxon>Bacillati</taxon>
        <taxon>Actinomycetota</taxon>
        <taxon>Actinomycetes</taxon>
        <taxon>Micromonosporales</taxon>
        <taxon>Micromonosporaceae</taxon>
    </lineage>
</organism>
<evidence type="ECO:0000256" key="2">
    <source>
        <dbReference type="ARBA" id="ARBA00022516"/>
    </source>
</evidence>
<proteinExistence type="predicted"/>
<evidence type="ECO:0000256" key="5">
    <source>
        <dbReference type="ARBA" id="ARBA00023098"/>
    </source>
</evidence>
<keyword evidence="4" id="KW-0276">Fatty acid metabolism</keyword>
<dbReference type="EMBL" id="AP022870">
    <property type="protein sequence ID" value="BCB76885.1"/>
    <property type="molecule type" value="Genomic_DNA"/>
</dbReference>
<dbReference type="PANTHER" id="PTHR20863:SF76">
    <property type="entry name" value="CARRIER DOMAIN-CONTAINING PROTEIN"/>
    <property type="match status" value="1"/>
</dbReference>
<evidence type="ECO:0000313" key="9">
    <source>
        <dbReference type="Proteomes" id="UP000502508"/>
    </source>
</evidence>
<dbReference type="Pfam" id="PF00550">
    <property type="entry name" value="PP-binding"/>
    <property type="match status" value="1"/>
</dbReference>
<gene>
    <name evidence="8" type="ORF">Pflav_032950</name>
</gene>
<dbReference type="AlphaFoldDB" id="A0A6F8XSS5"/>
<evidence type="ECO:0000256" key="1">
    <source>
        <dbReference type="ARBA" id="ARBA00022450"/>
    </source>
</evidence>
<evidence type="ECO:0000313" key="8">
    <source>
        <dbReference type="EMBL" id="BCB76885.1"/>
    </source>
</evidence>
<reference evidence="8 9" key="2">
    <citation type="submission" date="2020-03" db="EMBL/GenBank/DDBJ databases">
        <authorList>
            <person name="Ichikawa N."/>
            <person name="Kimura A."/>
            <person name="Kitahashi Y."/>
            <person name="Uohara A."/>
        </authorList>
    </citation>
    <scope>NUCLEOTIDE SEQUENCE [LARGE SCALE GENOMIC DNA]</scope>
    <source>
        <strain evidence="8 9">NBRC 107702</strain>
    </source>
</reference>
<dbReference type="InterPro" id="IPR003231">
    <property type="entry name" value="ACP"/>
</dbReference>
<evidence type="ECO:0000256" key="3">
    <source>
        <dbReference type="ARBA" id="ARBA00022553"/>
    </source>
</evidence>
<dbReference type="GO" id="GO:0000036">
    <property type="term" value="F:acyl carrier activity"/>
    <property type="evidence" value="ECO:0007669"/>
    <property type="project" value="TreeGrafter"/>
</dbReference>
<protein>
    <recommendedName>
        <fullName evidence="7">Carrier domain-containing protein</fullName>
    </recommendedName>
</protein>
<dbReference type="PANTHER" id="PTHR20863">
    <property type="entry name" value="ACYL CARRIER PROTEIN"/>
    <property type="match status" value="1"/>
</dbReference>
<dbReference type="InterPro" id="IPR036736">
    <property type="entry name" value="ACP-like_sf"/>
</dbReference>
<dbReference type="InterPro" id="IPR020806">
    <property type="entry name" value="PKS_PP-bd"/>
</dbReference>
<dbReference type="GO" id="GO:0005829">
    <property type="term" value="C:cytosol"/>
    <property type="evidence" value="ECO:0007669"/>
    <property type="project" value="TreeGrafter"/>
</dbReference>
<keyword evidence="9" id="KW-1185">Reference proteome</keyword>
<name>A0A6F8XSS5_9ACTN</name>
<dbReference type="GO" id="GO:0000035">
    <property type="term" value="F:acyl binding"/>
    <property type="evidence" value="ECO:0007669"/>
    <property type="project" value="TreeGrafter"/>
</dbReference>
<dbReference type="GO" id="GO:0009245">
    <property type="term" value="P:lipid A biosynthetic process"/>
    <property type="evidence" value="ECO:0007669"/>
    <property type="project" value="TreeGrafter"/>
</dbReference>
<keyword evidence="5" id="KW-0443">Lipid metabolism</keyword>
<keyword evidence="1" id="KW-0596">Phosphopantetheine</keyword>
<dbReference type="Proteomes" id="UP000502508">
    <property type="component" value="Chromosome"/>
</dbReference>
<dbReference type="Gene3D" id="1.10.1200.10">
    <property type="entry name" value="ACP-like"/>
    <property type="match status" value="1"/>
</dbReference>